<evidence type="ECO:0000256" key="2">
    <source>
        <dbReference type="ARBA" id="ARBA00005096"/>
    </source>
</evidence>
<evidence type="ECO:0000256" key="13">
    <source>
        <dbReference type="ARBA" id="ARBA00048538"/>
    </source>
</evidence>
<dbReference type="STRING" id="69332.A0A388JP82"/>
<dbReference type="InterPro" id="IPR006067">
    <property type="entry name" value="NO2/SO3_Rdtase_4Fe4S_dom"/>
</dbReference>
<evidence type="ECO:0000256" key="9">
    <source>
        <dbReference type="ARBA" id="ARBA00023014"/>
    </source>
</evidence>
<dbReference type="GO" id="GO:0051539">
    <property type="term" value="F:4 iron, 4 sulfur cluster binding"/>
    <property type="evidence" value="ECO:0007669"/>
    <property type="project" value="UniProtKB-KW"/>
</dbReference>
<dbReference type="PANTHER" id="PTHR32439:SF0">
    <property type="entry name" value="FERREDOXIN--NITRITE REDUCTASE, CHLOROPLASTIC"/>
    <property type="match status" value="1"/>
</dbReference>
<dbReference type="AlphaFoldDB" id="A0A388JP82"/>
<dbReference type="Gene3D" id="3.30.413.10">
    <property type="entry name" value="Sulfite Reductase Hemoprotein, domain 1"/>
    <property type="match status" value="2"/>
</dbReference>
<feature type="region of interest" description="Disordered" evidence="14">
    <location>
        <begin position="203"/>
        <end position="258"/>
    </location>
</feature>
<keyword evidence="7" id="KW-0560">Oxidoreductase</keyword>
<comment type="pathway">
    <text evidence="2">Nitrogen metabolism; nitrate reduction (assimilation).</text>
</comment>
<dbReference type="InterPro" id="IPR051329">
    <property type="entry name" value="NIR_SIR_4Fe-4S"/>
</dbReference>
<feature type="compositionally biased region" description="Polar residues" evidence="14">
    <location>
        <begin position="237"/>
        <end position="258"/>
    </location>
</feature>
<dbReference type="Proteomes" id="UP000265515">
    <property type="component" value="Unassembled WGS sequence"/>
</dbReference>
<keyword evidence="10" id="KW-0534">Nitrate assimilation</keyword>
<dbReference type="SUPFAM" id="SSF56014">
    <property type="entry name" value="Nitrite and sulphite reductase 4Fe-4S domain-like"/>
    <property type="match status" value="2"/>
</dbReference>
<dbReference type="GO" id="GO:0010167">
    <property type="term" value="P:response to nitrate"/>
    <property type="evidence" value="ECO:0007669"/>
    <property type="project" value="EnsemblPlants"/>
</dbReference>
<keyword evidence="6" id="KW-0479">Metal-binding</keyword>
<evidence type="ECO:0000256" key="12">
    <source>
        <dbReference type="ARBA" id="ARBA00040459"/>
    </source>
</evidence>
<dbReference type="Pfam" id="PF01077">
    <property type="entry name" value="NIR_SIR"/>
    <property type="match status" value="2"/>
</dbReference>
<comment type="catalytic activity">
    <reaction evidence="13">
        <text>6 oxidized [2Fe-2S]-[ferredoxin] + NH4(+) + 2 H2O = nitrite + 6 reduced [2Fe-2S]-[ferredoxin] + 8 H(+)</text>
        <dbReference type="Rhea" id="RHEA:18041"/>
        <dbReference type="Rhea" id="RHEA-COMP:10000"/>
        <dbReference type="Rhea" id="RHEA-COMP:10001"/>
        <dbReference type="ChEBI" id="CHEBI:15377"/>
        <dbReference type="ChEBI" id="CHEBI:15378"/>
        <dbReference type="ChEBI" id="CHEBI:16301"/>
        <dbReference type="ChEBI" id="CHEBI:28938"/>
        <dbReference type="ChEBI" id="CHEBI:33737"/>
        <dbReference type="ChEBI" id="CHEBI:33738"/>
        <dbReference type="EC" id="1.7.7.1"/>
    </reaction>
</comment>
<evidence type="ECO:0000256" key="4">
    <source>
        <dbReference type="ARBA" id="ARBA00022485"/>
    </source>
</evidence>
<dbReference type="PROSITE" id="PS00365">
    <property type="entry name" value="NIR_SIR"/>
    <property type="match status" value="1"/>
</dbReference>
<dbReference type="InterPro" id="IPR036136">
    <property type="entry name" value="Nit/Sulf_reduc_fer-like_dom_sf"/>
</dbReference>
<dbReference type="GO" id="GO:0046872">
    <property type="term" value="F:metal ion binding"/>
    <property type="evidence" value="ECO:0007669"/>
    <property type="project" value="UniProtKB-KW"/>
</dbReference>
<comment type="caution">
    <text evidence="17">The sequence shown here is derived from an EMBL/GenBank/DDBJ whole genome shotgun (WGS) entry which is preliminary data.</text>
</comment>
<evidence type="ECO:0000256" key="1">
    <source>
        <dbReference type="ARBA" id="ARBA00001929"/>
    </source>
</evidence>
<feature type="region of interest" description="Disordered" evidence="14">
    <location>
        <begin position="99"/>
        <end position="121"/>
    </location>
</feature>
<evidence type="ECO:0000256" key="14">
    <source>
        <dbReference type="SAM" id="MobiDB-lite"/>
    </source>
</evidence>
<dbReference type="EMBL" id="BFEA01000005">
    <property type="protein sequence ID" value="GBG59629.1"/>
    <property type="molecule type" value="Genomic_DNA"/>
</dbReference>
<reference evidence="17 18" key="1">
    <citation type="journal article" date="2018" name="Cell">
        <title>The Chara Genome: Secondary Complexity and Implications for Plant Terrestrialization.</title>
        <authorList>
            <person name="Nishiyama T."/>
            <person name="Sakayama H."/>
            <person name="Vries J.D."/>
            <person name="Buschmann H."/>
            <person name="Saint-Marcoux D."/>
            <person name="Ullrich K.K."/>
            <person name="Haas F.B."/>
            <person name="Vanderstraeten L."/>
            <person name="Becker D."/>
            <person name="Lang D."/>
            <person name="Vosolsobe S."/>
            <person name="Rombauts S."/>
            <person name="Wilhelmsson P.K.I."/>
            <person name="Janitza P."/>
            <person name="Kern R."/>
            <person name="Heyl A."/>
            <person name="Rumpler F."/>
            <person name="Villalobos L.I.A.C."/>
            <person name="Clay J.M."/>
            <person name="Skokan R."/>
            <person name="Toyoda A."/>
            <person name="Suzuki Y."/>
            <person name="Kagoshima H."/>
            <person name="Schijlen E."/>
            <person name="Tajeshwar N."/>
            <person name="Catarino B."/>
            <person name="Hetherington A.J."/>
            <person name="Saltykova A."/>
            <person name="Bonnot C."/>
            <person name="Breuninger H."/>
            <person name="Symeonidi A."/>
            <person name="Radhakrishnan G.V."/>
            <person name="Van Nieuwerburgh F."/>
            <person name="Deforce D."/>
            <person name="Chang C."/>
            <person name="Karol K.G."/>
            <person name="Hedrich R."/>
            <person name="Ulvskov P."/>
            <person name="Glockner G."/>
            <person name="Delwiche C.F."/>
            <person name="Petrasek J."/>
            <person name="Van de Peer Y."/>
            <person name="Friml J."/>
            <person name="Beilby M."/>
            <person name="Dolan L."/>
            <person name="Kohara Y."/>
            <person name="Sugano S."/>
            <person name="Fujiyama A."/>
            <person name="Delaux P.-M."/>
            <person name="Quint M."/>
            <person name="TheiBen G."/>
            <person name="Hagemann M."/>
            <person name="Harholt J."/>
            <person name="Dunand C."/>
            <person name="Zachgo S."/>
            <person name="Langdale J."/>
            <person name="Maumus F."/>
            <person name="Straeten D.V.D."/>
            <person name="Gould S.B."/>
            <person name="Rensing S.A."/>
        </authorList>
    </citation>
    <scope>NUCLEOTIDE SEQUENCE [LARGE SCALE GENOMIC DNA]</scope>
    <source>
        <strain evidence="17 18">S276</strain>
    </source>
</reference>
<sequence>MAAAYTFANAATGTATVRMTSLERVAISTERYGNPSGCTCGLRLPPPRPPRSSSWSCCDATAVHDLVGRNSSNVTRTAVLAGPSSLEYISSMISSTTRRKRTSARIDRARKTATRASSRDQDRSLLPSLFRAWRAGQPQDLSKASNHTCLTSYCRQAPDRMQRQRQAYLRNQHILPSSSWGRRWACPGRDLNNTVGVSERAASSTCDASSRPWSVSANISAGEQKGQETSAKRDTDAGTTENGVGSRTDGQGMRNSTAQILDIDPERLDPRVARDPKGYYVLKEKYRKGINPIEKLKIAKDPMEIVVENRINEVADVNFEELDATKEGKDDIDTRFKWLGLFHRRKHQYGRFMMRLKLPNGVINSRQTRFLANCIKKYGPNGCADVTTRQNCQIRGVVNEDVPAILKGLSQVGLTSLQSGMDSVRNPVGNPLAGIDPSEIIDTRPYNQALSNYITGNGTGNLEITNLPRKWNVAVVGSHDLYEHPHINDLAYIPAMKDGKMGFNLLVGGFFSPKRCEEAIPLDAWVHEQDVVPLCHAVLTTFRDLGARSNRQKCRMMWLIDDLGVECFRQEVEKRMLPSKVLERAAPEDLINQSWKRRDYFGVHPQKQQGLSYVGIHIPVGRLQACDMYELARIADEFGNGELRLTVEQNMIIPNVCNERVERLLAEPLLKKFSPVPSRFMSGLVACTGNQFCGLALIETKQAALMLAQSLEETIEVPHAVRMHWTGCPNSCGQVQVADIGFMGCGGVKDENGKPCDAVDIFIGGGVGTGSHLGKLVRSAVRVKELLPTVQDLLIEHFGATRKQQ</sequence>
<feature type="domain" description="Nitrite/Sulfite reductase ferredoxin-like" evidence="16">
    <location>
        <begin position="604"/>
        <end position="668"/>
    </location>
</feature>
<keyword evidence="8" id="KW-0408">Iron</keyword>
<dbReference type="SUPFAM" id="SSF55124">
    <property type="entry name" value="Nitrite/Sulfite reductase N-terminal domain-like"/>
    <property type="match status" value="2"/>
</dbReference>
<dbReference type="InterPro" id="IPR005117">
    <property type="entry name" value="NiRdtase/SiRdtase_haem-b_fer"/>
</dbReference>
<dbReference type="OMA" id="RMHMSGC"/>
<feature type="domain" description="Nitrite/Sulfite reductase ferredoxin-like" evidence="16">
    <location>
        <begin position="345"/>
        <end position="410"/>
    </location>
</feature>
<name>A0A388JP82_CHABU</name>
<evidence type="ECO:0000256" key="10">
    <source>
        <dbReference type="ARBA" id="ARBA00023063"/>
    </source>
</evidence>
<keyword evidence="5" id="KW-0349">Heme</keyword>
<keyword evidence="18" id="KW-1185">Reference proteome</keyword>
<feature type="domain" description="Nitrite/sulphite reductase 4Fe-4S" evidence="15">
    <location>
        <begin position="684"/>
        <end position="791"/>
    </location>
</feature>
<dbReference type="InterPro" id="IPR006066">
    <property type="entry name" value="NO2/SO3_Rdtase_FeS/sirohaem_BS"/>
</dbReference>
<evidence type="ECO:0000256" key="3">
    <source>
        <dbReference type="ARBA" id="ARBA00010429"/>
    </source>
</evidence>
<dbReference type="NCBIfam" id="NF007125">
    <property type="entry name" value="PRK09566.1"/>
    <property type="match status" value="1"/>
</dbReference>
<dbReference type="GO" id="GO:0048307">
    <property type="term" value="F:ferredoxin-nitrite reductase activity"/>
    <property type="evidence" value="ECO:0007669"/>
    <property type="project" value="UniProtKB-EC"/>
</dbReference>
<evidence type="ECO:0000256" key="5">
    <source>
        <dbReference type="ARBA" id="ARBA00022617"/>
    </source>
</evidence>
<evidence type="ECO:0000256" key="11">
    <source>
        <dbReference type="ARBA" id="ARBA00038893"/>
    </source>
</evidence>
<gene>
    <name evidence="17" type="ORF">CBR_g49893</name>
</gene>
<dbReference type="Gene3D" id="3.90.480.20">
    <property type="match status" value="1"/>
</dbReference>
<feature type="domain" description="Nitrite/sulphite reductase 4Fe-4S" evidence="15">
    <location>
        <begin position="421"/>
        <end position="576"/>
    </location>
</feature>
<evidence type="ECO:0000313" key="18">
    <source>
        <dbReference type="Proteomes" id="UP000265515"/>
    </source>
</evidence>
<evidence type="ECO:0000256" key="8">
    <source>
        <dbReference type="ARBA" id="ARBA00023004"/>
    </source>
</evidence>
<dbReference type="Pfam" id="PF03460">
    <property type="entry name" value="NIR_SIR_ferr"/>
    <property type="match status" value="2"/>
</dbReference>
<dbReference type="GO" id="GO:0020037">
    <property type="term" value="F:heme binding"/>
    <property type="evidence" value="ECO:0007669"/>
    <property type="project" value="InterPro"/>
</dbReference>
<feature type="compositionally biased region" description="Polar residues" evidence="14">
    <location>
        <begin position="203"/>
        <end position="221"/>
    </location>
</feature>
<keyword evidence="9" id="KW-0411">Iron-sulfur</keyword>
<evidence type="ECO:0000259" key="16">
    <source>
        <dbReference type="Pfam" id="PF03460"/>
    </source>
</evidence>
<dbReference type="InterPro" id="IPR045854">
    <property type="entry name" value="NO2/SO3_Rdtase_4Fe4S_sf"/>
</dbReference>
<proteinExistence type="inferred from homology"/>
<evidence type="ECO:0000313" key="17">
    <source>
        <dbReference type="EMBL" id="GBG59629.1"/>
    </source>
</evidence>
<dbReference type="PANTHER" id="PTHR32439">
    <property type="entry name" value="FERREDOXIN--NITRITE REDUCTASE, CHLOROPLASTIC"/>
    <property type="match status" value="1"/>
</dbReference>
<dbReference type="Gramene" id="GBG59629">
    <property type="protein sequence ID" value="GBG59629"/>
    <property type="gene ID" value="CBR_g49893"/>
</dbReference>
<accession>A0A388JP82</accession>
<evidence type="ECO:0000256" key="7">
    <source>
        <dbReference type="ARBA" id="ARBA00023002"/>
    </source>
</evidence>
<evidence type="ECO:0000256" key="6">
    <source>
        <dbReference type="ARBA" id="ARBA00022723"/>
    </source>
</evidence>
<dbReference type="PRINTS" id="PR00397">
    <property type="entry name" value="SIROHAEM"/>
</dbReference>
<dbReference type="OrthoDB" id="432685at2759"/>
<dbReference type="GO" id="GO:0042128">
    <property type="term" value="P:nitrate assimilation"/>
    <property type="evidence" value="ECO:0007669"/>
    <property type="project" value="UniProtKB-KW"/>
</dbReference>
<protein>
    <recommendedName>
        <fullName evidence="12">Ferredoxin--nitrite reductase, chloroplastic</fullName>
        <ecNumber evidence="11">1.7.7.1</ecNumber>
    </recommendedName>
</protein>
<comment type="similarity">
    <text evidence="3">Belongs to the nitrite and sulfite reductase 4Fe-4S domain family.</text>
</comment>
<evidence type="ECO:0000259" key="15">
    <source>
        <dbReference type="Pfam" id="PF01077"/>
    </source>
</evidence>
<keyword evidence="4" id="KW-0004">4Fe-4S</keyword>
<comment type="cofactor">
    <cofactor evidence="1">
        <name>siroheme</name>
        <dbReference type="ChEBI" id="CHEBI:60052"/>
    </cofactor>
</comment>
<organism evidence="17 18">
    <name type="scientific">Chara braunii</name>
    <name type="common">Braun's stonewort</name>
    <dbReference type="NCBI Taxonomy" id="69332"/>
    <lineage>
        <taxon>Eukaryota</taxon>
        <taxon>Viridiplantae</taxon>
        <taxon>Streptophyta</taxon>
        <taxon>Charophyceae</taxon>
        <taxon>Charales</taxon>
        <taxon>Characeae</taxon>
        <taxon>Chara</taxon>
    </lineage>
</organism>
<dbReference type="EC" id="1.7.7.1" evidence="11"/>